<dbReference type="InterPro" id="IPR058473">
    <property type="entry name" value="DUF8159"/>
</dbReference>
<protein>
    <recommendedName>
        <fullName evidence="1">DUF8159 domain-containing protein</fullName>
    </recommendedName>
</protein>
<dbReference type="GeneID" id="38472245"/>
<proteinExistence type="predicted"/>
<organism evidence="3 4">
    <name type="scientific">Haloplanus aerogenes</name>
    <dbReference type="NCBI Taxonomy" id="660522"/>
    <lineage>
        <taxon>Archaea</taxon>
        <taxon>Methanobacteriati</taxon>
        <taxon>Methanobacteriota</taxon>
        <taxon>Stenosarchaea group</taxon>
        <taxon>Halobacteria</taxon>
        <taxon>Halobacteriales</taxon>
        <taxon>Haloferacaceae</taxon>
        <taxon>Haloplanus</taxon>
    </lineage>
</organism>
<keyword evidence="5" id="KW-1185">Reference proteome</keyword>
<evidence type="ECO:0000313" key="2">
    <source>
        <dbReference type="EMBL" id="AZH26246.1"/>
    </source>
</evidence>
<dbReference type="EMBL" id="REFS01000003">
    <property type="protein sequence ID" value="RMB18296.1"/>
    <property type="molecule type" value="Genomic_DNA"/>
</dbReference>
<evidence type="ECO:0000313" key="5">
    <source>
        <dbReference type="Proteomes" id="UP000282007"/>
    </source>
</evidence>
<dbReference type="KEGG" id="haer:DU502_13125"/>
<dbReference type="AlphaFoldDB" id="A0A3M0DHI3"/>
<dbReference type="RefSeq" id="WP_121920391.1">
    <property type="nucleotide sequence ID" value="NZ_CP034145.1"/>
</dbReference>
<name>A0A3M0DHI3_9EURY</name>
<sequence>MDESELEEELRNFGVDVHDIEDVDPVELSYITAYPGDEVNHMEMGKVLNAFIDLEEENEWDTTRVEATVLRFEDDVMNTWYAKAEWFEGLREYRISETEFSTRVLETLEEDL</sequence>
<reference evidence="3" key="3">
    <citation type="submission" date="2018-10" db="EMBL/GenBank/DDBJ databases">
        <authorList>
            <person name="Whitman W."/>
            <person name="Huntemann M."/>
            <person name="Clum A."/>
            <person name="Pillay M."/>
            <person name="Palaniappan K."/>
            <person name="Varghese N."/>
            <person name="Mikhailova N."/>
            <person name="Stamatis D."/>
            <person name="Reddy T."/>
            <person name="Daum C."/>
            <person name="Shapiro N."/>
            <person name="Ivanova N."/>
            <person name="Kyrpides N."/>
            <person name="Woyke T."/>
        </authorList>
    </citation>
    <scope>NUCLEOTIDE SEQUENCE</scope>
    <source>
        <strain evidence="3">CGMCC 1.10124</strain>
    </source>
</reference>
<evidence type="ECO:0000313" key="3">
    <source>
        <dbReference type="EMBL" id="RMB18296.1"/>
    </source>
</evidence>
<feature type="domain" description="DUF8159" evidence="1">
    <location>
        <begin position="3"/>
        <end position="110"/>
    </location>
</feature>
<evidence type="ECO:0000313" key="4">
    <source>
        <dbReference type="Proteomes" id="UP000277326"/>
    </source>
</evidence>
<accession>A0A3M0DHI3</accession>
<gene>
    <name evidence="3" type="ORF">ATH50_1748</name>
    <name evidence="2" type="ORF">DU502_13125</name>
</gene>
<dbReference type="Proteomes" id="UP000282007">
    <property type="component" value="Chromosome"/>
</dbReference>
<dbReference type="Pfam" id="PF26490">
    <property type="entry name" value="DUF8159"/>
    <property type="match status" value="1"/>
</dbReference>
<dbReference type="OrthoDB" id="290983at2157"/>
<reference evidence="2 5" key="2">
    <citation type="submission" date="2018-07" db="EMBL/GenBank/DDBJ databases">
        <title>Genome sequences of Haloplanus aerogenes JCM 16430T.</title>
        <authorList>
            <person name="Kim Y.B."/>
            <person name="Roh S.W."/>
        </authorList>
    </citation>
    <scope>NUCLEOTIDE SEQUENCE [LARGE SCALE GENOMIC DNA]</scope>
    <source>
        <strain evidence="2 5">JCM 16430</strain>
    </source>
</reference>
<reference evidence="3 4" key="1">
    <citation type="journal article" date="2015" name="Stand. Genomic Sci.">
        <title>Genomic Encyclopedia of Bacterial and Archaeal Type Strains, Phase III: the genomes of soil and plant-associated and newly described type strains.</title>
        <authorList>
            <person name="Whitman W.B."/>
            <person name="Woyke T."/>
            <person name="Klenk H.P."/>
            <person name="Zhou Y."/>
            <person name="Lilburn T.G."/>
            <person name="Beck B.J."/>
            <person name="De Vos P."/>
            <person name="Vandamme P."/>
            <person name="Eisen J.A."/>
            <person name="Garrity G."/>
            <person name="Hugenholtz P."/>
            <person name="Kyrpides N.C."/>
        </authorList>
    </citation>
    <scope>NUCLEOTIDE SEQUENCE [LARGE SCALE GENOMIC DNA]</scope>
    <source>
        <strain evidence="3 4">CGMCC 1.10124</strain>
    </source>
</reference>
<dbReference type="EMBL" id="CP034145">
    <property type="protein sequence ID" value="AZH26246.1"/>
    <property type="molecule type" value="Genomic_DNA"/>
</dbReference>
<dbReference type="Proteomes" id="UP000277326">
    <property type="component" value="Unassembled WGS sequence"/>
</dbReference>
<evidence type="ECO:0000259" key="1">
    <source>
        <dbReference type="Pfam" id="PF26490"/>
    </source>
</evidence>